<accession>A0A385IS76</accession>
<dbReference type="Proteomes" id="UP000263364">
    <property type="component" value="Segment"/>
</dbReference>
<keyword evidence="2" id="KW-1185">Reference proteome</keyword>
<dbReference type="EMBL" id="MH586731">
    <property type="protein sequence ID" value="AXY86364.1"/>
    <property type="molecule type" value="Genomic_DNA"/>
</dbReference>
<name>A0A385IS76_9CAUD</name>
<reference evidence="2" key="1">
    <citation type="submission" date="2018-07" db="EMBL/GenBank/DDBJ databases">
        <authorList>
            <person name="Neff J.K."/>
            <person name="Xie Y."/>
            <person name="O'Leary C.C."/>
            <person name="Liu M."/>
            <person name="Gill J.J."/>
        </authorList>
    </citation>
    <scope>NUCLEOTIDE SEQUENCE [LARGE SCALE GENOMIC DNA]</scope>
</reference>
<evidence type="ECO:0000313" key="1">
    <source>
        <dbReference type="EMBL" id="AXY86364.1"/>
    </source>
</evidence>
<proteinExistence type="predicted"/>
<sequence length="31" mass="3552">MKSLQSYVKEVIKLLQSYVNASPFNISLTIH</sequence>
<gene>
    <name evidence="1" type="ORF">Meda_104</name>
</gene>
<protein>
    <submittedName>
        <fullName evidence="1">Uncharacterized protein</fullName>
    </submittedName>
</protein>
<evidence type="ECO:0000313" key="2">
    <source>
        <dbReference type="Proteomes" id="UP000263364"/>
    </source>
</evidence>
<organism evidence="1 2">
    <name type="scientific">Salmonella phage Meda</name>
    <dbReference type="NCBI Taxonomy" id="2283282"/>
    <lineage>
        <taxon>Viruses</taxon>
        <taxon>Duplodnaviria</taxon>
        <taxon>Heunggongvirae</taxon>
        <taxon>Uroviricota</taxon>
        <taxon>Caudoviricetes</taxon>
        <taxon>Andersonviridae</taxon>
        <taxon>Ounavirinae</taxon>
        <taxon>Felixounavirus</taxon>
        <taxon>Felixounavirus meda</taxon>
    </lineage>
</organism>